<evidence type="ECO:0000313" key="3">
    <source>
        <dbReference type="Proteomes" id="UP000007813"/>
    </source>
</evidence>
<protein>
    <submittedName>
        <fullName evidence="2">Uncharacterized protein</fullName>
    </submittedName>
</protein>
<name>J2ZDN7_9EURY</name>
<comment type="caution">
    <text evidence="2">The sequence shown here is derived from an EMBL/GenBank/DDBJ whole genome shotgun (WGS) entry which is preliminary data.</text>
</comment>
<gene>
    <name evidence="2" type="ORF">HSB1_28710</name>
</gene>
<dbReference type="Proteomes" id="UP000007813">
    <property type="component" value="Unassembled WGS sequence"/>
</dbReference>
<sequence length="84" mass="9382">MSTHISQSTDDRRPTETQTYRPTLDYHGERWTASTTDEQEHSTPETATARCPSLFDVTNGDRLPNLVDAENQAMPSTTPDSTDP</sequence>
<reference evidence="2 3" key="1">
    <citation type="journal article" date="2012" name="J. Bacteriol.">
        <title>Draft Genome Sequence of the Extremely Halophilic Archaeon Halogranum salarium B-1T.</title>
        <authorList>
            <person name="Kim K.K."/>
            <person name="Lee K.C."/>
            <person name="Lee J.S."/>
        </authorList>
    </citation>
    <scope>NUCLEOTIDE SEQUENCE [LARGE SCALE GENOMIC DNA]</scope>
    <source>
        <strain evidence="2 3">B-1</strain>
    </source>
</reference>
<feature type="region of interest" description="Disordered" evidence="1">
    <location>
        <begin position="1"/>
        <end position="84"/>
    </location>
</feature>
<proteinExistence type="predicted"/>
<dbReference type="AlphaFoldDB" id="J2ZDN7"/>
<organism evidence="2 3">
    <name type="scientific">Halogranum salarium B-1</name>
    <dbReference type="NCBI Taxonomy" id="1210908"/>
    <lineage>
        <taxon>Archaea</taxon>
        <taxon>Methanobacteriati</taxon>
        <taxon>Methanobacteriota</taxon>
        <taxon>Stenosarchaea group</taxon>
        <taxon>Halobacteria</taxon>
        <taxon>Halobacteriales</taxon>
        <taxon>Haloferacaceae</taxon>
    </lineage>
</organism>
<evidence type="ECO:0000313" key="2">
    <source>
        <dbReference type="EMBL" id="EJN58790.1"/>
    </source>
</evidence>
<dbReference type="OrthoDB" id="253349at2157"/>
<dbReference type="RefSeq" id="WP_009375637.1">
    <property type="nucleotide sequence ID" value="NZ_ALJD01000007.1"/>
</dbReference>
<evidence type="ECO:0000256" key="1">
    <source>
        <dbReference type="SAM" id="MobiDB-lite"/>
    </source>
</evidence>
<accession>J2ZDN7</accession>
<feature type="compositionally biased region" description="Polar residues" evidence="1">
    <location>
        <begin position="73"/>
        <end position="84"/>
    </location>
</feature>
<dbReference type="EMBL" id="ALJD01000007">
    <property type="protein sequence ID" value="EJN58790.1"/>
    <property type="molecule type" value="Genomic_DNA"/>
</dbReference>